<protein>
    <submittedName>
        <fullName evidence="5">Cupin superfamily protein</fullName>
    </submittedName>
</protein>
<evidence type="ECO:0000313" key="5">
    <source>
        <dbReference type="EMBL" id="SKC64217.1"/>
    </source>
</evidence>
<evidence type="ECO:0000256" key="1">
    <source>
        <dbReference type="ARBA" id="ARBA00001954"/>
    </source>
</evidence>
<dbReference type="OrthoDB" id="2942327at2"/>
<evidence type="ECO:0000259" key="4">
    <source>
        <dbReference type="PROSITE" id="PS51184"/>
    </source>
</evidence>
<evidence type="ECO:0000256" key="2">
    <source>
        <dbReference type="ARBA" id="ARBA00022723"/>
    </source>
</evidence>
<dbReference type="Proteomes" id="UP000190961">
    <property type="component" value="Unassembled WGS sequence"/>
</dbReference>
<dbReference type="InterPro" id="IPR003347">
    <property type="entry name" value="JmjC_dom"/>
</dbReference>
<name>A0A1T5KKG2_9BACT</name>
<dbReference type="AlphaFoldDB" id="A0A1T5KKG2"/>
<dbReference type="PANTHER" id="PTHR13096">
    <property type="entry name" value="MINA53 MYC INDUCED NUCLEAR ANTIGEN"/>
    <property type="match status" value="1"/>
</dbReference>
<dbReference type="SUPFAM" id="SSF51197">
    <property type="entry name" value="Clavaminate synthase-like"/>
    <property type="match status" value="1"/>
</dbReference>
<dbReference type="Gene3D" id="2.60.120.650">
    <property type="entry name" value="Cupin"/>
    <property type="match status" value="1"/>
</dbReference>
<keyword evidence="3" id="KW-0408">Iron</keyword>
<dbReference type="STRING" id="688867.SAMN05660236_2304"/>
<dbReference type="PROSITE" id="PS51184">
    <property type="entry name" value="JMJC"/>
    <property type="match status" value="1"/>
</dbReference>
<evidence type="ECO:0000256" key="3">
    <source>
        <dbReference type="ARBA" id="ARBA00023004"/>
    </source>
</evidence>
<keyword evidence="2" id="KW-0479">Metal-binding</keyword>
<dbReference type="Pfam" id="PF08007">
    <property type="entry name" value="JmjC_2"/>
    <property type="match status" value="1"/>
</dbReference>
<comment type="cofactor">
    <cofactor evidence="1">
        <name>Fe(2+)</name>
        <dbReference type="ChEBI" id="CHEBI:29033"/>
    </cofactor>
</comment>
<organism evidence="5 6">
    <name type="scientific">Ohtaekwangia koreensis</name>
    <dbReference type="NCBI Taxonomy" id="688867"/>
    <lineage>
        <taxon>Bacteria</taxon>
        <taxon>Pseudomonadati</taxon>
        <taxon>Bacteroidota</taxon>
        <taxon>Cytophagia</taxon>
        <taxon>Cytophagales</taxon>
        <taxon>Fulvivirgaceae</taxon>
        <taxon>Ohtaekwangia</taxon>
    </lineage>
</organism>
<keyword evidence="6" id="KW-1185">Reference proteome</keyword>
<sequence>MKTLESILNPISVNEFLTNNWCKVPLFLSKNDTYVNNLITMDEIGDLLDSEILIYPFLRMVGGGAELNRDLYTASSISVMQTLDRGKILDLFNKGNTIVLQSPNLYFPKLDRLLEDISRELGMRVHTNIYITPANSKGFDPHVDPHEVFVLQVYGSKVWNLYDIPYESPTKSIMLTNADKERYKSGPTHAINLQANDILYVPCGVVHDAYTTDSPSIHITLGLHPLRKIDILEKFVKEAEQHPFFRKSFFPIQDEFNSNESFNDLIHESTKLLEDIVATCNKERNLNLEQERFSGVFRNTLAIDSVNTVDDINTFLQNHSKDSQYQQQVNDLMQAIESGKLSNANAATMGKIKFKLKDMVKQGSLQMEH</sequence>
<accession>A0A1T5KKG2</accession>
<evidence type="ECO:0000313" key="6">
    <source>
        <dbReference type="Proteomes" id="UP000190961"/>
    </source>
</evidence>
<dbReference type="PANTHER" id="PTHR13096:SF8">
    <property type="entry name" value="RIBOSOMAL OXYGENASE 1"/>
    <property type="match status" value="1"/>
</dbReference>
<proteinExistence type="predicted"/>
<gene>
    <name evidence="5" type="ORF">SAMN05660236_2304</name>
</gene>
<dbReference type="GO" id="GO:0046872">
    <property type="term" value="F:metal ion binding"/>
    <property type="evidence" value="ECO:0007669"/>
    <property type="project" value="UniProtKB-KW"/>
</dbReference>
<dbReference type="InterPro" id="IPR039994">
    <property type="entry name" value="NO66-like"/>
</dbReference>
<feature type="domain" description="JmjC" evidence="4">
    <location>
        <begin position="96"/>
        <end position="240"/>
    </location>
</feature>
<dbReference type="EMBL" id="FUZU01000001">
    <property type="protein sequence ID" value="SKC64217.1"/>
    <property type="molecule type" value="Genomic_DNA"/>
</dbReference>
<dbReference type="RefSeq" id="WP_079686766.1">
    <property type="nucleotide sequence ID" value="NZ_FUZU01000001.1"/>
</dbReference>
<reference evidence="5 6" key="1">
    <citation type="submission" date="2017-02" db="EMBL/GenBank/DDBJ databases">
        <authorList>
            <person name="Peterson S.W."/>
        </authorList>
    </citation>
    <scope>NUCLEOTIDE SEQUENCE [LARGE SCALE GENOMIC DNA]</scope>
    <source>
        <strain evidence="5 6">DSM 25262</strain>
    </source>
</reference>